<evidence type="ECO:0000313" key="2">
    <source>
        <dbReference type="Proteomes" id="UP000319848"/>
    </source>
</evidence>
<gene>
    <name evidence="1" type="ORF">IP98_02966</name>
</gene>
<dbReference type="InterPro" id="IPR011990">
    <property type="entry name" value="TPR-like_helical_dom_sf"/>
</dbReference>
<dbReference type="Pfam" id="PF07676">
    <property type="entry name" value="PD40"/>
    <property type="match status" value="3"/>
</dbReference>
<feature type="non-terminal residue" evidence="1">
    <location>
        <position position="382"/>
    </location>
</feature>
<dbReference type="InterPro" id="IPR011042">
    <property type="entry name" value="6-blade_b-propeller_TolB-like"/>
</dbReference>
<evidence type="ECO:0000313" key="1">
    <source>
        <dbReference type="EMBL" id="TWI07380.1"/>
    </source>
</evidence>
<accession>A0A562LIB5</accession>
<proteinExistence type="predicted"/>
<protein>
    <submittedName>
        <fullName evidence="1">WD40 repeat protein</fullName>
    </submittedName>
</protein>
<dbReference type="SUPFAM" id="SSF48452">
    <property type="entry name" value="TPR-like"/>
    <property type="match status" value="1"/>
</dbReference>
<dbReference type="Gene3D" id="1.25.40.10">
    <property type="entry name" value="Tetratricopeptide repeat domain"/>
    <property type="match status" value="1"/>
</dbReference>
<dbReference type="SUPFAM" id="SSF82171">
    <property type="entry name" value="DPP6 N-terminal domain-like"/>
    <property type="match status" value="1"/>
</dbReference>
<dbReference type="AlphaFoldDB" id="A0A562LIB5"/>
<dbReference type="InterPro" id="IPR011659">
    <property type="entry name" value="WD40"/>
</dbReference>
<keyword evidence="2" id="KW-1185">Reference proteome</keyword>
<name>A0A562LIB5_9FLAO</name>
<comment type="caution">
    <text evidence="1">The sequence shown here is derived from an EMBL/GenBank/DDBJ whole genome shotgun (WGS) entry which is preliminary data.</text>
</comment>
<dbReference type="EMBL" id="VLKQ01000030">
    <property type="protein sequence ID" value="TWI07380.1"/>
    <property type="molecule type" value="Genomic_DNA"/>
</dbReference>
<organism evidence="1 2">
    <name type="scientific">Flavobacterium cauense R2A-7</name>
    <dbReference type="NCBI Taxonomy" id="1341154"/>
    <lineage>
        <taxon>Bacteria</taxon>
        <taxon>Pseudomonadati</taxon>
        <taxon>Bacteroidota</taxon>
        <taxon>Flavobacteriia</taxon>
        <taxon>Flavobacteriales</taxon>
        <taxon>Flavobacteriaceae</taxon>
        <taxon>Flavobacterium</taxon>
    </lineage>
</organism>
<sequence length="382" mass="43285">MKKTYITLSFVFAGLTLSAQNKHTQTADKLYNRYEYIDAAEEYLKLVSNNKADNYVYRQLADSYYNVFNTVEAAKWYAKATEEKQDAELYYRYAQMLKANAQYEASNQQMEKFAALAPSDQRAIAFKKEPNYIPRLTDQQKMFDFKTLDINSDKSDFGAVLTNDNTLYFASARNTSRKSYGWNDEPYLDLYKTTRNADGTFSKPTEAEGMNSKWHDGPAAVSADGNTMYFSSETFRDKIFDKDKEKKVKFGNVGLFRATKTDGKWGNIQALPFNNKDYNVGNPSLSKDGKTLYFSSNMPGTLGGSDIWKVEITGDNTYGTPQNLGNTINTEGRENFPFLSDDNKLYFSSDSRQGFGGLDVFVVDLEKGTEVKNVGKPVNSEK</sequence>
<dbReference type="Gene3D" id="2.120.10.30">
    <property type="entry name" value="TolB, C-terminal domain"/>
    <property type="match status" value="1"/>
</dbReference>
<reference evidence="1 2" key="1">
    <citation type="journal article" date="2015" name="Stand. Genomic Sci.">
        <title>Genomic Encyclopedia of Bacterial and Archaeal Type Strains, Phase III: the genomes of soil and plant-associated and newly described type strains.</title>
        <authorList>
            <person name="Whitman W.B."/>
            <person name="Woyke T."/>
            <person name="Klenk H.P."/>
            <person name="Zhou Y."/>
            <person name="Lilburn T.G."/>
            <person name="Beck B.J."/>
            <person name="De Vos P."/>
            <person name="Vandamme P."/>
            <person name="Eisen J.A."/>
            <person name="Garrity G."/>
            <person name="Hugenholtz P."/>
            <person name="Kyrpides N.C."/>
        </authorList>
    </citation>
    <scope>NUCLEOTIDE SEQUENCE [LARGE SCALE GENOMIC DNA]</scope>
    <source>
        <strain evidence="1 2">CGMCC 1.7270</strain>
    </source>
</reference>
<dbReference type="Proteomes" id="UP000319848">
    <property type="component" value="Unassembled WGS sequence"/>
</dbReference>